<feature type="compositionally biased region" description="Pro residues" evidence="9">
    <location>
        <begin position="261"/>
        <end position="273"/>
    </location>
</feature>
<dbReference type="Gene3D" id="2.170.210.10">
    <property type="entry name" value="DNA double-strand break repair and VJ recombination XRCC4, N-terminal"/>
    <property type="match status" value="1"/>
</dbReference>
<evidence type="ECO:0000256" key="8">
    <source>
        <dbReference type="SAM" id="Coils"/>
    </source>
</evidence>
<keyword evidence="3" id="KW-0238">DNA-binding</keyword>
<name>A0ABQ8UUK5_9EUKA</name>
<keyword evidence="5" id="KW-0539">Nucleus</keyword>
<evidence type="ECO:0000313" key="11">
    <source>
        <dbReference type="EMBL" id="KAJ4460410.1"/>
    </source>
</evidence>
<keyword evidence="12" id="KW-1185">Reference proteome</keyword>
<dbReference type="PANTHER" id="PTHR32235">
    <property type="entry name" value="NON-HOMOLOGOUS END-JOINING FACTOR 1"/>
    <property type="match status" value="1"/>
</dbReference>
<keyword evidence="2" id="KW-0227">DNA damage</keyword>
<feature type="coiled-coil region" evidence="8">
    <location>
        <begin position="343"/>
        <end position="370"/>
    </location>
</feature>
<comment type="subcellular location">
    <subcellularLocation>
        <location evidence="1">Nucleus</location>
    </subcellularLocation>
</comment>
<keyword evidence="4" id="KW-0234">DNA repair</keyword>
<comment type="similarity">
    <text evidence="6">Belongs to the XRCC4-XLF family. XLF subfamily.</text>
</comment>
<organism evidence="11 12">
    <name type="scientific">Paratrimastix pyriformis</name>
    <dbReference type="NCBI Taxonomy" id="342808"/>
    <lineage>
        <taxon>Eukaryota</taxon>
        <taxon>Metamonada</taxon>
        <taxon>Preaxostyla</taxon>
        <taxon>Paratrimastigidae</taxon>
        <taxon>Paratrimastix</taxon>
    </lineage>
</organism>
<comment type="caution">
    <text evidence="11">The sequence shown here is derived from an EMBL/GenBank/DDBJ whole genome shotgun (WGS) entry which is preliminary data.</text>
</comment>
<evidence type="ECO:0000256" key="6">
    <source>
        <dbReference type="ARBA" id="ARBA00025747"/>
    </source>
</evidence>
<evidence type="ECO:0000256" key="3">
    <source>
        <dbReference type="ARBA" id="ARBA00023125"/>
    </source>
</evidence>
<dbReference type="InterPro" id="IPR052287">
    <property type="entry name" value="NHEJ_factor"/>
</dbReference>
<evidence type="ECO:0000256" key="7">
    <source>
        <dbReference type="ARBA" id="ARBA00044529"/>
    </source>
</evidence>
<accession>A0ABQ8UUK5</accession>
<evidence type="ECO:0000256" key="5">
    <source>
        <dbReference type="ARBA" id="ARBA00023242"/>
    </source>
</evidence>
<feature type="region of interest" description="Disordered" evidence="9">
    <location>
        <begin position="317"/>
        <end position="338"/>
    </location>
</feature>
<proteinExistence type="inferred from homology"/>
<dbReference type="Proteomes" id="UP001141327">
    <property type="component" value="Unassembled WGS sequence"/>
</dbReference>
<feature type="region of interest" description="Disordered" evidence="9">
    <location>
        <begin position="211"/>
        <end position="279"/>
    </location>
</feature>
<evidence type="ECO:0000256" key="4">
    <source>
        <dbReference type="ARBA" id="ARBA00023204"/>
    </source>
</evidence>
<evidence type="ECO:0000313" key="12">
    <source>
        <dbReference type="Proteomes" id="UP001141327"/>
    </source>
</evidence>
<dbReference type="PANTHER" id="PTHR32235:SF1">
    <property type="entry name" value="NON-HOMOLOGOUS END-JOINING FACTOR 1"/>
    <property type="match status" value="1"/>
</dbReference>
<dbReference type="InterPro" id="IPR015381">
    <property type="entry name" value="XLF-like_N"/>
</dbReference>
<feature type="compositionally biased region" description="Pro residues" evidence="9">
    <location>
        <begin position="321"/>
        <end position="336"/>
    </location>
</feature>
<protein>
    <recommendedName>
        <fullName evidence="7">Non-homologous end-joining factor 1</fullName>
    </recommendedName>
</protein>
<gene>
    <name evidence="11" type="ORF">PAPYR_3441</name>
</gene>
<evidence type="ECO:0000256" key="9">
    <source>
        <dbReference type="SAM" id="MobiDB-lite"/>
    </source>
</evidence>
<dbReference type="CDD" id="cd22285">
    <property type="entry name" value="HD_XLF_N"/>
    <property type="match status" value="1"/>
</dbReference>
<dbReference type="InterPro" id="IPR038051">
    <property type="entry name" value="XRCC4-like_N_sf"/>
</dbReference>
<evidence type="ECO:0000259" key="10">
    <source>
        <dbReference type="Pfam" id="PF09302"/>
    </source>
</evidence>
<evidence type="ECO:0000256" key="2">
    <source>
        <dbReference type="ARBA" id="ARBA00022763"/>
    </source>
</evidence>
<reference evidence="11" key="1">
    <citation type="journal article" date="2022" name="bioRxiv">
        <title>Genomics of Preaxostyla Flagellates Illuminates Evolutionary Transitions and the Path Towards Mitochondrial Loss.</title>
        <authorList>
            <person name="Novak L.V.F."/>
            <person name="Treitli S.C."/>
            <person name="Pyrih J."/>
            <person name="Halakuc P."/>
            <person name="Pipaliya S.V."/>
            <person name="Vacek V."/>
            <person name="Brzon O."/>
            <person name="Soukal P."/>
            <person name="Eme L."/>
            <person name="Dacks J.B."/>
            <person name="Karnkowska A."/>
            <person name="Elias M."/>
            <person name="Hampl V."/>
        </authorList>
    </citation>
    <scope>NUCLEOTIDE SEQUENCE</scope>
    <source>
        <strain evidence="11">RCP-MX</strain>
    </source>
</reference>
<sequence length="374" mass="41510">MEAFFPILWQPLRTDQTGGAQYFVKSIFRTTSYSLLVSDMVDVWHAHSENIQAEKEKYAPLLSISSSDLLNTLREIMNTVSFHIRPVEGALELSFESKIGLLRLSWVFRAARLEAQWARELLRDQMLVPLHNIVKVLRREMAEMGRLLIAKDLEIDEYRLRVRTPLKFKTEHFEEASFEQGMLNVPETSEVLRGALDFRFDPHVDHLFLRSLPEPAPAPAPQAPLPSLPPPPPPAPVSPPVPPIPAPNSGASHAQVEPRSPAAPPPGGPPPGRTIPARRKPLRSLAPIQGDDGISLVAMRPAGNDAAATGEDILALMMGEPNPPAPAAPAPEPPSAAPVYVENPEERARREELERQMEALRQKKDAKKTKRIRL</sequence>
<dbReference type="Pfam" id="PF09302">
    <property type="entry name" value="XLF"/>
    <property type="match status" value="1"/>
</dbReference>
<dbReference type="EMBL" id="JAPMOS010000013">
    <property type="protein sequence ID" value="KAJ4460410.1"/>
    <property type="molecule type" value="Genomic_DNA"/>
</dbReference>
<feature type="compositionally biased region" description="Pro residues" evidence="9">
    <location>
        <begin position="214"/>
        <end position="246"/>
    </location>
</feature>
<evidence type="ECO:0000256" key="1">
    <source>
        <dbReference type="ARBA" id="ARBA00004123"/>
    </source>
</evidence>
<feature type="domain" description="XLF-like N-terminal" evidence="10">
    <location>
        <begin position="9"/>
        <end position="110"/>
    </location>
</feature>
<keyword evidence="8" id="KW-0175">Coiled coil</keyword>
<dbReference type="Gene3D" id="1.10.287.450">
    <property type="entry name" value="Helix hairpin bin"/>
    <property type="match status" value="1"/>
</dbReference>